<dbReference type="Proteomes" id="UP000053599">
    <property type="component" value="Unassembled WGS sequence"/>
</dbReference>
<name>A0A0D1YHF0_9EURO</name>
<evidence type="ECO:0000313" key="1">
    <source>
        <dbReference type="EMBL" id="KIV82282.1"/>
    </source>
</evidence>
<dbReference type="HOGENOM" id="CLU_1540069_0_0_1"/>
<accession>A0A0D1YHF0</accession>
<sequence>MPKGLFPWVLLAPVSVGPRPLSVLLWKMIGLGEIHVDKLQSSCTGITIGDRDGGVSSYAIPPSSNRTTETKKLRITGIKDSQTRAKGPAAMPPRAMAPVFAAYPPKLTLRIKVVSIISRDQEDEITFSGRVTKHHDLQGPVSASARVLQSLTSTNKVPVTSLFSSGSTRTRPPE</sequence>
<evidence type="ECO:0000313" key="2">
    <source>
        <dbReference type="Proteomes" id="UP000053599"/>
    </source>
</evidence>
<organism evidence="1 2">
    <name type="scientific">Exophiala sideris</name>
    <dbReference type="NCBI Taxonomy" id="1016849"/>
    <lineage>
        <taxon>Eukaryota</taxon>
        <taxon>Fungi</taxon>
        <taxon>Dikarya</taxon>
        <taxon>Ascomycota</taxon>
        <taxon>Pezizomycotina</taxon>
        <taxon>Eurotiomycetes</taxon>
        <taxon>Chaetothyriomycetidae</taxon>
        <taxon>Chaetothyriales</taxon>
        <taxon>Herpotrichiellaceae</taxon>
        <taxon>Exophiala</taxon>
    </lineage>
</organism>
<proteinExistence type="predicted"/>
<reference evidence="1 2" key="1">
    <citation type="submission" date="2015-01" db="EMBL/GenBank/DDBJ databases">
        <title>The Genome Sequence of Exophiala sideris CBS121828.</title>
        <authorList>
            <consortium name="The Broad Institute Genomics Platform"/>
            <person name="Cuomo C."/>
            <person name="de Hoog S."/>
            <person name="Gorbushina A."/>
            <person name="Stielow B."/>
            <person name="Teixiera M."/>
            <person name="Abouelleil A."/>
            <person name="Chapman S.B."/>
            <person name="Priest M."/>
            <person name="Young S.K."/>
            <person name="Wortman J."/>
            <person name="Nusbaum C."/>
            <person name="Birren B."/>
        </authorList>
    </citation>
    <scope>NUCLEOTIDE SEQUENCE [LARGE SCALE GENOMIC DNA]</scope>
    <source>
        <strain evidence="1 2">CBS 121828</strain>
    </source>
</reference>
<protein>
    <submittedName>
        <fullName evidence="1">Uncharacterized protein</fullName>
    </submittedName>
</protein>
<dbReference type="AlphaFoldDB" id="A0A0D1YHF0"/>
<dbReference type="EMBL" id="KN846952">
    <property type="protein sequence ID" value="KIV82282.1"/>
    <property type="molecule type" value="Genomic_DNA"/>
</dbReference>
<gene>
    <name evidence="1" type="ORF">PV11_04403</name>
</gene>